<feature type="domain" description="SF4 helicase" evidence="1">
    <location>
        <begin position="172"/>
        <end position="383"/>
    </location>
</feature>
<evidence type="ECO:0000313" key="3">
    <source>
        <dbReference type="Proteomes" id="UP000026997"/>
    </source>
</evidence>
<dbReference type="Gene3D" id="3.40.50.300">
    <property type="entry name" value="P-loop containing nucleotide triphosphate hydrolases"/>
    <property type="match status" value="1"/>
</dbReference>
<reference evidence="2 3" key="1">
    <citation type="journal article" date="2014" name="Appl. Environ. Microbiol.">
        <title>Comparative genomic and morphological analysis of Listeria phages isolated from farm environments.</title>
        <authorList>
            <person name="Denes T."/>
            <person name="Vongkamjan K."/>
            <person name="Ackermann H.W."/>
            <person name="Moreno Switt A.I."/>
            <person name="Wiedmann M."/>
            <person name="den Bakker H.C."/>
        </authorList>
    </citation>
    <scope>NUCLEOTIDE SEQUENCE [LARGE SCALE GENOMIC DNA]</scope>
</reference>
<dbReference type="GeneID" id="19735693"/>
<dbReference type="Proteomes" id="UP000026997">
    <property type="component" value="Segment"/>
</dbReference>
<dbReference type="GO" id="GO:0003678">
    <property type="term" value="F:DNA helicase activity"/>
    <property type="evidence" value="ECO:0007669"/>
    <property type="project" value="InterPro"/>
</dbReference>
<dbReference type="PANTHER" id="PTHR30153:SF2">
    <property type="entry name" value="REPLICATIVE DNA HELICASE"/>
    <property type="match status" value="1"/>
</dbReference>
<dbReference type="RefSeq" id="YP_009044583.1">
    <property type="nucleotide sequence ID" value="NC_024383.1"/>
</dbReference>
<keyword evidence="2" id="KW-0547">Nucleotide-binding</keyword>
<evidence type="ECO:0000259" key="1">
    <source>
        <dbReference type="PROSITE" id="PS51199"/>
    </source>
</evidence>
<dbReference type="SUPFAM" id="SSF52540">
    <property type="entry name" value="P-loop containing nucleoside triphosphate hydrolases"/>
    <property type="match status" value="1"/>
</dbReference>
<protein>
    <submittedName>
        <fullName evidence="2">Putative DNA helicase</fullName>
    </submittedName>
</protein>
<dbReference type="KEGG" id="vg:19735693"/>
<accession>A0A059T6U4</accession>
<evidence type="ECO:0000313" key="2">
    <source>
        <dbReference type="EMBL" id="AHL19334.1"/>
    </source>
</evidence>
<gene>
    <name evidence="2" type="ORF">LP083-2_127</name>
</gene>
<dbReference type="GO" id="GO:0005524">
    <property type="term" value="F:ATP binding"/>
    <property type="evidence" value="ECO:0007669"/>
    <property type="project" value="InterPro"/>
</dbReference>
<dbReference type="InterPro" id="IPR007694">
    <property type="entry name" value="DNA_helicase_DnaB-like_C"/>
</dbReference>
<dbReference type="Pfam" id="PF03796">
    <property type="entry name" value="DnaB_C"/>
    <property type="match status" value="1"/>
</dbReference>
<dbReference type="GO" id="GO:0006260">
    <property type="term" value="P:DNA replication"/>
    <property type="evidence" value="ECO:0007669"/>
    <property type="project" value="InterPro"/>
</dbReference>
<dbReference type="PROSITE" id="PS51199">
    <property type="entry name" value="SF4_HELICASE"/>
    <property type="match status" value="1"/>
</dbReference>
<organism evidence="2 3">
    <name type="scientific">Listeria phage LP-083-2</name>
    <dbReference type="NCBI Taxonomy" id="1458855"/>
    <lineage>
        <taxon>Viruses</taxon>
        <taxon>Duplodnaviria</taxon>
        <taxon>Heunggongvirae</taxon>
        <taxon>Uroviricota</taxon>
        <taxon>Caudoviricetes</taxon>
        <taxon>Herelleviridae</taxon>
        <taxon>Jasinskavirinae</taxon>
        <taxon>Pecentumvirus</taxon>
        <taxon>Pecentumvirus LP0832</taxon>
    </lineage>
</organism>
<dbReference type="PANTHER" id="PTHR30153">
    <property type="entry name" value="REPLICATIVE DNA HELICASE DNAB"/>
    <property type="match status" value="1"/>
</dbReference>
<keyword evidence="2" id="KW-0347">Helicase</keyword>
<proteinExistence type="predicted"/>
<dbReference type="OrthoDB" id="2035at10239"/>
<dbReference type="InterPro" id="IPR027417">
    <property type="entry name" value="P-loop_NTPase"/>
</dbReference>
<dbReference type="EMBL" id="KJ094030">
    <property type="protein sequence ID" value="AHL19334.1"/>
    <property type="molecule type" value="Genomic_DNA"/>
</dbReference>
<keyword evidence="2" id="KW-0067">ATP-binding</keyword>
<sequence length="487" mass="55600">MSSIIQKQVIYRAIRDPLFGKDVLAQLPSNVFDENEHYKNLVIIIKKHYQTSNKALDESTLLTITEEHLVRQKKSLEVQESFNETIHDLYKIDELGIDEEAVGESIKRFVKKNLAAHLIKETLSKGEGLDNEETLEKLYTGIKEISILDINRSENTLFSFFDDVEAKKKMLQSIHQDKFSTGFTDLDVIAEGGIGRGELGLVIAPTGGGKTMWAVNQAKNYVAQGLNVLYVVLEERLERMILRFEQNMMGIPKSRLMPDNELDEEAFDKLQTIYDIKRKQGLGNLYIEKRMPQEVSPTMLEQIIVDASVRKGKHLDVVIIDYPDLMKNPHERDNSESRAGGKLYEEIRKLAQTYKFAGWVLSQVNRGGYSEDVLTAKSIEGSKQKLNAVEIAMTLNQKPIEFEKGFIRAYADKIRNNNGKSYNRMLSFKVVPETMTIRNITPDERVEHDMILNNLEEKEGRVFKNTKKATPDPQAVVDEVKALNSRL</sequence>
<keyword evidence="3" id="KW-1185">Reference proteome</keyword>
<name>A0A059T6U4_9CAUD</name>
<keyword evidence="2" id="KW-0378">Hydrolase</keyword>